<protein>
    <submittedName>
        <fullName evidence="1">Uncharacterized protein</fullName>
    </submittedName>
</protein>
<reference evidence="1 2" key="1">
    <citation type="submission" date="2021-02" db="EMBL/GenBank/DDBJ databases">
        <title>Bacillus sp. RD4P76, an endophyte from a halophyte.</title>
        <authorList>
            <person name="Sun J.-Q."/>
        </authorList>
    </citation>
    <scope>NUCLEOTIDE SEQUENCE [LARGE SCALE GENOMIC DNA]</scope>
    <source>
        <strain evidence="1 2">RD4P76</strain>
    </source>
</reference>
<sequence length="64" mass="7337">MERKGQVIGDVALDIVLDSNKRIWLLEVQINYGVDERLYQLLSDGSYKKVWTTPIEHAKALSGY</sequence>
<proteinExistence type="predicted"/>
<evidence type="ECO:0000313" key="2">
    <source>
        <dbReference type="Proteomes" id="UP001518925"/>
    </source>
</evidence>
<name>A0ABS2DL74_9BACI</name>
<dbReference type="Pfam" id="PF14398">
    <property type="entry name" value="ATPgrasp_YheCD"/>
    <property type="match status" value="1"/>
</dbReference>
<accession>A0ABS2DL74</accession>
<gene>
    <name evidence="1" type="ORF">JR050_11190</name>
</gene>
<comment type="caution">
    <text evidence="1">The sequence shown here is derived from an EMBL/GenBank/DDBJ whole genome shotgun (WGS) entry which is preliminary data.</text>
</comment>
<dbReference type="InterPro" id="IPR026838">
    <property type="entry name" value="YheC/D"/>
</dbReference>
<dbReference type="Proteomes" id="UP001518925">
    <property type="component" value="Unassembled WGS sequence"/>
</dbReference>
<keyword evidence="2" id="KW-1185">Reference proteome</keyword>
<dbReference type="EMBL" id="JAFELM010000030">
    <property type="protein sequence ID" value="MBM6618223.1"/>
    <property type="molecule type" value="Genomic_DNA"/>
</dbReference>
<evidence type="ECO:0000313" key="1">
    <source>
        <dbReference type="EMBL" id="MBM6618223.1"/>
    </source>
</evidence>
<organism evidence="1 2">
    <name type="scientific">Bacillus suaedaesalsae</name>
    <dbReference type="NCBI Taxonomy" id="2810349"/>
    <lineage>
        <taxon>Bacteria</taxon>
        <taxon>Bacillati</taxon>
        <taxon>Bacillota</taxon>
        <taxon>Bacilli</taxon>
        <taxon>Bacillales</taxon>
        <taxon>Bacillaceae</taxon>
        <taxon>Bacillus</taxon>
    </lineage>
</organism>